<evidence type="ECO:0000256" key="9">
    <source>
        <dbReference type="ARBA" id="ARBA00023170"/>
    </source>
</evidence>
<proteinExistence type="inferred from homology"/>
<feature type="transmembrane region" description="Helical" evidence="13">
    <location>
        <begin position="140"/>
        <end position="161"/>
    </location>
</feature>
<keyword evidence="10 12" id="KW-0807">Transducer</keyword>
<keyword evidence="9 12" id="KW-0675">Receptor</keyword>
<dbReference type="FunFam" id="1.20.1070.10:FF:000055">
    <property type="entry name" value="Taste receptor type 2"/>
    <property type="match status" value="1"/>
</dbReference>
<evidence type="ECO:0000256" key="6">
    <source>
        <dbReference type="ARBA" id="ARBA00022989"/>
    </source>
</evidence>
<keyword evidence="4 12" id="KW-0716">Sensory transduction</keyword>
<dbReference type="GO" id="GO:0016020">
    <property type="term" value="C:membrane"/>
    <property type="evidence" value="ECO:0007669"/>
    <property type="project" value="UniProtKB-SubCell"/>
</dbReference>
<feature type="transmembrane region" description="Helical" evidence="13">
    <location>
        <begin position="59"/>
        <end position="79"/>
    </location>
</feature>
<evidence type="ECO:0000256" key="12">
    <source>
        <dbReference type="RuleBase" id="RU004424"/>
    </source>
</evidence>
<evidence type="ECO:0000256" key="3">
    <source>
        <dbReference type="ARBA" id="ARBA00022480"/>
    </source>
</evidence>
<keyword evidence="15" id="KW-1185">Reference proteome</keyword>
<keyword evidence="7 12" id="KW-0297">G-protein coupled receptor</keyword>
<dbReference type="Pfam" id="PF05296">
    <property type="entry name" value="TAS2R"/>
    <property type="match status" value="1"/>
</dbReference>
<feature type="transmembrane region" description="Helical" evidence="13">
    <location>
        <begin position="20"/>
        <end position="47"/>
    </location>
</feature>
<evidence type="ECO:0000256" key="13">
    <source>
        <dbReference type="SAM" id="Phobius"/>
    </source>
</evidence>
<sequence length="325" mass="36777">MATPSCNFSNPDKFLLPFLFHLFMLMETVVGMLLSAFIVLVTCVDGIRKRHLKSIDKILTALGISRYSFLFVLTVKMFVEDAIPWTFDSQLVYQTFKAAAWFLTSTNLCFSACLCLFYCVKVANFQHYLFVSLKTGISRLTPWLLLLSVAGSLVNTSPFFLNIYTSAGNPRYNNSFDSLENDTSEIISVETNLENLFFFCGTGFSLVFAVLTTSALLLLFSLGRHSQRMRNSSNDFSNPNMAAHFQAVKTILFLLINEVINFVALMLLLSNIFPLCPLGEQVYNLILFACPSIQSVILIRGNTKLQETFMRVTHCIRSMSFFIKR</sequence>
<dbReference type="SUPFAM" id="SSF81321">
    <property type="entry name" value="Family A G protein-coupled receptor-like"/>
    <property type="match status" value="1"/>
</dbReference>
<keyword evidence="6 13" id="KW-1133">Transmembrane helix</keyword>
<evidence type="ECO:0000313" key="15">
    <source>
        <dbReference type="Proteomes" id="UP001142489"/>
    </source>
</evidence>
<comment type="subcellular location">
    <subcellularLocation>
        <location evidence="1 12">Membrane</location>
        <topology evidence="1 12">Multi-pass membrane protein</topology>
    </subcellularLocation>
</comment>
<evidence type="ECO:0000256" key="8">
    <source>
        <dbReference type="ARBA" id="ARBA00023136"/>
    </source>
</evidence>
<accession>A0A9Q1B914</accession>
<evidence type="ECO:0000256" key="2">
    <source>
        <dbReference type="ARBA" id="ARBA00007376"/>
    </source>
</evidence>
<dbReference type="GO" id="GO:0004930">
    <property type="term" value="F:G protein-coupled receptor activity"/>
    <property type="evidence" value="ECO:0007669"/>
    <property type="project" value="UniProtKB-KW"/>
</dbReference>
<feature type="transmembrane region" description="Helical" evidence="13">
    <location>
        <begin position="99"/>
        <end position="120"/>
    </location>
</feature>
<feature type="transmembrane region" description="Helical" evidence="13">
    <location>
        <begin position="282"/>
        <end position="301"/>
    </location>
</feature>
<comment type="caution">
    <text evidence="14">The sequence shown here is derived from an EMBL/GenBank/DDBJ whole genome shotgun (WGS) entry which is preliminary data.</text>
</comment>
<dbReference type="AlphaFoldDB" id="A0A9Q1B914"/>
<evidence type="ECO:0000313" key="14">
    <source>
        <dbReference type="EMBL" id="KAJ7345992.1"/>
    </source>
</evidence>
<comment type="similarity">
    <text evidence="2 11">Belongs to the G-protein coupled receptor T2R family.</text>
</comment>
<name>A0A9Q1B914_9SAUR</name>
<gene>
    <name evidence="14" type="ORF">JRQ81_001942</name>
</gene>
<organism evidence="14 15">
    <name type="scientific">Phrynocephalus forsythii</name>
    <dbReference type="NCBI Taxonomy" id="171643"/>
    <lineage>
        <taxon>Eukaryota</taxon>
        <taxon>Metazoa</taxon>
        <taxon>Chordata</taxon>
        <taxon>Craniata</taxon>
        <taxon>Vertebrata</taxon>
        <taxon>Euteleostomi</taxon>
        <taxon>Lepidosauria</taxon>
        <taxon>Squamata</taxon>
        <taxon>Bifurcata</taxon>
        <taxon>Unidentata</taxon>
        <taxon>Episquamata</taxon>
        <taxon>Toxicofera</taxon>
        <taxon>Iguania</taxon>
        <taxon>Acrodonta</taxon>
        <taxon>Agamidae</taxon>
        <taxon>Agaminae</taxon>
        <taxon>Phrynocephalus</taxon>
    </lineage>
</organism>
<dbReference type="GO" id="GO:0033038">
    <property type="term" value="F:bitter taste receptor activity"/>
    <property type="evidence" value="ECO:0007669"/>
    <property type="project" value="InterPro"/>
</dbReference>
<dbReference type="PANTHER" id="PTHR11394:SF47">
    <property type="entry name" value="TASTE RECEPTOR TYPE 2 MEMBER 40"/>
    <property type="match status" value="1"/>
</dbReference>
<reference evidence="14" key="1">
    <citation type="journal article" date="2023" name="DNA Res.">
        <title>Chromosome-level genome assembly of Phrynocephalus forsythii using third-generation DNA sequencing and Hi-C analysis.</title>
        <authorList>
            <person name="Qi Y."/>
            <person name="Zhao W."/>
            <person name="Zhao Y."/>
            <person name="Niu C."/>
            <person name="Cao S."/>
            <person name="Zhang Y."/>
        </authorList>
    </citation>
    <scope>NUCLEOTIDE SEQUENCE</scope>
    <source>
        <tissue evidence="14">Muscle</tissue>
    </source>
</reference>
<dbReference type="Proteomes" id="UP001142489">
    <property type="component" value="Unassembled WGS sequence"/>
</dbReference>
<evidence type="ECO:0000256" key="10">
    <source>
        <dbReference type="ARBA" id="ARBA00023224"/>
    </source>
</evidence>
<evidence type="ECO:0000256" key="11">
    <source>
        <dbReference type="RuleBase" id="RU004423"/>
    </source>
</evidence>
<keyword evidence="5 12" id="KW-0812">Transmembrane</keyword>
<dbReference type="OrthoDB" id="8876749at2759"/>
<feature type="transmembrane region" description="Helical" evidence="13">
    <location>
        <begin position="196"/>
        <end position="220"/>
    </location>
</feature>
<feature type="transmembrane region" description="Helical" evidence="13">
    <location>
        <begin position="251"/>
        <end position="270"/>
    </location>
</feature>
<evidence type="ECO:0000256" key="4">
    <source>
        <dbReference type="ARBA" id="ARBA00022606"/>
    </source>
</evidence>
<dbReference type="InterPro" id="IPR007960">
    <property type="entry name" value="TAS2R"/>
</dbReference>
<keyword evidence="8 12" id="KW-0472">Membrane</keyword>
<evidence type="ECO:0000256" key="5">
    <source>
        <dbReference type="ARBA" id="ARBA00022692"/>
    </source>
</evidence>
<protein>
    <recommendedName>
        <fullName evidence="12">Taste receptor type 2</fullName>
    </recommendedName>
</protein>
<dbReference type="EMBL" id="JAPFRF010000001">
    <property type="protein sequence ID" value="KAJ7345992.1"/>
    <property type="molecule type" value="Genomic_DNA"/>
</dbReference>
<evidence type="ECO:0000256" key="7">
    <source>
        <dbReference type="ARBA" id="ARBA00023040"/>
    </source>
</evidence>
<dbReference type="PANTHER" id="PTHR11394">
    <property type="entry name" value="TASTE RECEPTOR TYPE 2"/>
    <property type="match status" value="1"/>
</dbReference>
<evidence type="ECO:0000256" key="1">
    <source>
        <dbReference type="ARBA" id="ARBA00004141"/>
    </source>
</evidence>
<dbReference type="Gene3D" id="1.20.1070.10">
    <property type="entry name" value="Rhodopsin 7-helix transmembrane proteins"/>
    <property type="match status" value="1"/>
</dbReference>
<keyword evidence="3 12" id="KW-0919">Taste</keyword>